<protein>
    <submittedName>
        <fullName evidence="5">Ribonuclease domain-containing protein</fullName>
    </submittedName>
</protein>
<evidence type="ECO:0000256" key="1">
    <source>
        <dbReference type="ARBA" id="ARBA00022722"/>
    </source>
</evidence>
<evidence type="ECO:0000313" key="5">
    <source>
        <dbReference type="EMBL" id="GAA1744169.1"/>
    </source>
</evidence>
<feature type="region of interest" description="Disordered" evidence="3">
    <location>
        <begin position="32"/>
        <end position="60"/>
    </location>
</feature>
<name>A0ABP4W0U2_9ACTN</name>
<evidence type="ECO:0000256" key="3">
    <source>
        <dbReference type="SAM" id="MobiDB-lite"/>
    </source>
</evidence>
<gene>
    <name evidence="5" type="ORF">GCM10009681_13700</name>
</gene>
<keyword evidence="1" id="KW-0540">Nuclease</keyword>
<keyword evidence="4" id="KW-0472">Membrane</keyword>
<keyword evidence="2" id="KW-0378">Hydrolase</keyword>
<evidence type="ECO:0000313" key="6">
    <source>
        <dbReference type="Proteomes" id="UP001500655"/>
    </source>
</evidence>
<comment type="caution">
    <text evidence="5">The sequence shown here is derived from an EMBL/GenBank/DDBJ whole genome shotgun (WGS) entry which is preliminary data.</text>
</comment>
<dbReference type="InterPro" id="IPR000026">
    <property type="entry name" value="N1-like"/>
</dbReference>
<feature type="transmembrane region" description="Helical" evidence="4">
    <location>
        <begin position="6"/>
        <end position="22"/>
    </location>
</feature>
<dbReference type="Pfam" id="PF00545">
    <property type="entry name" value="Ribonuclease"/>
    <property type="match status" value="1"/>
</dbReference>
<keyword evidence="6" id="KW-1185">Reference proteome</keyword>
<evidence type="ECO:0000256" key="2">
    <source>
        <dbReference type="ARBA" id="ARBA00022801"/>
    </source>
</evidence>
<dbReference type="Proteomes" id="UP001500655">
    <property type="component" value="Unassembled WGS sequence"/>
</dbReference>
<dbReference type="Gene3D" id="3.10.450.30">
    <property type="entry name" value="Microbial ribonucleases"/>
    <property type="match status" value="1"/>
</dbReference>
<feature type="compositionally biased region" description="Polar residues" evidence="3">
    <location>
        <begin position="33"/>
        <end position="51"/>
    </location>
</feature>
<sequence>MGGRWWVGAAVAAVALIGIMLFRGGGGPVINGESPSVTMPTTTGTPRSSLPTVEEQELPPEARETIDLIDSGGPYPHREDGTTFRNYERRLPEQGEGYYREFTVGSSEEPGRGPRRIVAGRAGDLYYTEDHYRTFRQVLR</sequence>
<dbReference type="RefSeq" id="WP_344078059.1">
    <property type="nucleotide sequence ID" value="NZ_BAAALS010000005.1"/>
</dbReference>
<keyword evidence="4" id="KW-0812">Transmembrane</keyword>
<dbReference type="SUPFAM" id="SSF53933">
    <property type="entry name" value="Microbial ribonucleases"/>
    <property type="match status" value="1"/>
</dbReference>
<keyword evidence="4" id="KW-1133">Transmembrane helix</keyword>
<reference evidence="6" key="1">
    <citation type="journal article" date="2019" name="Int. J. Syst. Evol. Microbiol.">
        <title>The Global Catalogue of Microorganisms (GCM) 10K type strain sequencing project: providing services to taxonomists for standard genome sequencing and annotation.</title>
        <authorList>
            <consortium name="The Broad Institute Genomics Platform"/>
            <consortium name="The Broad Institute Genome Sequencing Center for Infectious Disease"/>
            <person name="Wu L."/>
            <person name="Ma J."/>
        </authorList>
    </citation>
    <scope>NUCLEOTIDE SEQUENCE [LARGE SCALE GENOMIC DNA]</scope>
    <source>
        <strain evidence="6">JCM 13249</strain>
    </source>
</reference>
<evidence type="ECO:0000256" key="4">
    <source>
        <dbReference type="SAM" id="Phobius"/>
    </source>
</evidence>
<proteinExistence type="predicted"/>
<dbReference type="InterPro" id="IPR016191">
    <property type="entry name" value="Ribonuclease/ribotoxin"/>
</dbReference>
<accession>A0ABP4W0U2</accession>
<organism evidence="5 6">
    <name type="scientific">Luedemannella helvata</name>
    <dbReference type="NCBI Taxonomy" id="349315"/>
    <lineage>
        <taxon>Bacteria</taxon>
        <taxon>Bacillati</taxon>
        <taxon>Actinomycetota</taxon>
        <taxon>Actinomycetes</taxon>
        <taxon>Micromonosporales</taxon>
        <taxon>Micromonosporaceae</taxon>
        <taxon>Luedemannella</taxon>
    </lineage>
</organism>
<dbReference type="EMBL" id="BAAALS010000005">
    <property type="protein sequence ID" value="GAA1744169.1"/>
    <property type="molecule type" value="Genomic_DNA"/>
</dbReference>